<evidence type="ECO:0000259" key="8">
    <source>
        <dbReference type="Pfam" id="PF05193"/>
    </source>
</evidence>
<keyword evidence="2" id="KW-0645">Protease</keyword>
<evidence type="ECO:0000256" key="5">
    <source>
        <dbReference type="ARBA" id="ARBA00023049"/>
    </source>
</evidence>
<dbReference type="GO" id="GO:0006508">
    <property type="term" value="P:proteolysis"/>
    <property type="evidence" value="ECO:0007669"/>
    <property type="project" value="UniProtKB-KW"/>
</dbReference>
<evidence type="ECO:0000256" key="3">
    <source>
        <dbReference type="ARBA" id="ARBA00022801"/>
    </source>
</evidence>
<organism evidence="9 10">
    <name type="scientific">Planobacterium oryzisoli</name>
    <dbReference type="NCBI Taxonomy" id="2771435"/>
    <lineage>
        <taxon>Bacteria</taxon>
        <taxon>Pseudomonadati</taxon>
        <taxon>Bacteroidota</taxon>
        <taxon>Flavobacteriia</taxon>
        <taxon>Flavobacteriales</taxon>
        <taxon>Weeksellaceae</taxon>
        <taxon>Chryseobacterium group</taxon>
        <taxon>Chryseobacterium</taxon>
    </lineage>
</organism>
<dbReference type="GO" id="GO:0046872">
    <property type="term" value="F:metal ion binding"/>
    <property type="evidence" value="ECO:0007669"/>
    <property type="project" value="InterPro"/>
</dbReference>
<evidence type="ECO:0000313" key="9">
    <source>
        <dbReference type="EMBL" id="MBF5028033.1"/>
    </source>
</evidence>
<accession>A0A930YX41</accession>
<name>A0A930YX41_9FLAO</name>
<dbReference type="InterPro" id="IPR011249">
    <property type="entry name" value="Metalloenz_LuxS/M16"/>
</dbReference>
<keyword evidence="10" id="KW-1185">Reference proteome</keyword>
<dbReference type="PANTHER" id="PTHR43690:SF35">
    <property type="entry name" value="NON-CATALYTIC MEMBER OF PEPTIDASE SUBFAMILY M16B-RELATED"/>
    <property type="match status" value="1"/>
</dbReference>
<dbReference type="RefSeq" id="WP_194739955.1">
    <property type="nucleotide sequence ID" value="NZ_JADKYY010000013.1"/>
</dbReference>
<dbReference type="InterPro" id="IPR007863">
    <property type="entry name" value="Peptidase_M16_C"/>
</dbReference>
<dbReference type="EMBL" id="JADKYY010000013">
    <property type="protein sequence ID" value="MBF5028033.1"/>
    <property type="molecule type" value="Genomic_DNA"/>
</dbReference>
<dbReference type="Gene3D" id="3.30.830.10">
    <property type="entry name" value="Metalloenzyme, LuxS/M16 peptidase-like"/>
    <property type="match status" value="2"/>
</dbReference>
<feature type="chain" id="PRO_5037250897" evidence="6">
    <location>
        <begin position="21"/>
        <end position="445"/>
    </location>
</feature>
<keyword evidence="3" id="KW-0378">Hydrolase</keyword>
<keyword evidence="4" id="KW-0862">Zinc</keyword>
<keyword evidence="6" id="KW-0732">Signal</keyword>
<feature type="domain" description="Peptidase M16 C-terminal" evidence="8">
    <location>
        <begin position="193"/>
        <end position="368"/>
    </location>
</feature>
<evidence type="ECO:0000256" key="4">
    <source>
        <dbReference type="ARBA" id="ARBA00022833"/>
    </source>
</evidence>
<dbReference type="PANTHER" id="PTHR43690">
    <property type="entry name" value="NARDILYSIN"/>
    <property type="match status" value="1"/>
</dbReference>
<evidence type="ECO:0000259" key="7">
    <source>
        <dbReference type="Pfam" id="PF00675"/>
    </source>
</evidence>
<evidence type="ECO:0000256" key="2">
    <source>
        <dbReference type="ARBA" id="ARBA00022670"/>
    </source>
</evidence>
<dbReference type="Proteomes" id="UP000694480">
    <property type="component" value="Unassembled WGS sequence"/>
</dbReference>
<feature type="signal peptide" evidence="6">
    <location>
        <begin position="1"/>
        <end position="20"/>
    </location>
</feature>
<reference evidence="9" key="1">
    <citation type="submission" date="2020-11" db="EMBL/GenBank/DDBJ databases">
        <title>Genome seq and assembly of Planobacterium sp.</title>
        <authorList>
            <person name="Chhetri G."/>
        </authorList>
    </citation>
    <scope>NUCLEOTIDE SEQUENCE</scope>
    <source>
        <strain evidence="9">GCR5</strain>
    </source>
</reference>
<dbReference type="SUPFAM" id="SSF63411">
    <property type="entry name" value="LuxS/MPP-like metallohydrolase"/>
    <property type="match status" value="2"/>
</dbReference>
<dbReference type="Pfam" id="PF05193">
    <property type="entry name" value="Peptidase_M16_C"/>
    <property type="match status" value="1"/>
</dbReference>
<comment type="caution">
    <text evidence="9">The sequence shown here is derived from an EMBL/GenBank/DDBJ whole genome shotgun (WGS) entry which is preliminary data.</text>
</comment>
<evidence type="ECO:0000256" key="1">
    <source>
        <dbReference type="ARBA" id="ARBA00007261"/>
    </source>
</evidence>
<proteinExistence type="inferred from homology"/>
<evidence type="ECO:0000256" key="6">
    <source>
        <dbReference type="SAM" id="SignalP"/>
    </source>
</evidence>
<comment type="similarity">
    <text evidence="1">Belongs to the peptidase M16 family.</text>
</comment>
<evidence type="ECO:0000313" key="10">
    <source>
        <dbReference type="Proteomes" id="UP000694480"/>
    </source>
</evidence>
<dbReference type="GO" id="GO:0008237">
    <property type="term" value="F:metallopeptidase activity"/>
    <property type="evidence" value="ECO:0007669"/>
    <property type="project" value="UniProtKB-KW"/>
</dbReference>
<sequence length="445" mass="50730">MKKKLFSVAAIALLGAFTSAQQIKFEEYKLPNGMHVILHQDNSAPVVTTGVMYHVGSKDEQVGKTGFAHFFEHLLFEGTHNIKRGEWFKIVSAHGGSNNANTTTDRTYYYETFPSNNLELALWMESDRLLQPIINQVGVDTQKEVVKEEKRQRLDNQPYGRFSYGEALSPHIFEKHPYRWSVIGSFEDLSSAKLEDFQHFSKKYYVPNNAVLVVAGDFKTPDAKKMIEKYFGVIPKGAEVQKNFPKEDPITQEKRVTEYDSNIQIPLLAINYRTPDNKSKEALALNMLSSYLSGGKSSLLYKKYVDEKKQALQIFAFNRQMEDYGVYTIGILPQGNTPLEQLEKEVQADIESVQKELISEKDYQKLLNTFENSFVAQRSGVENIAHSLADAYMLQGDTDKINTELSDYQSITREDIRQVAQKYLNKNQRVIVNYLPASAKTPSKP</sequence>
<dbReference type="AlphaFoldDB" id="A0A930YX41"/>
<dbReference type="Pfam" id="PF00675">
    <property type="entry name" value="Peptidase_M16"/>
    <property type="match status" value="1"/>
</dbReference>
<gene>
    <name evidence="9" type="ORF">IC612_09510</name>
</gene>
<protein>
    <submittedName>
        <fullName evidence="9">Insulinase family protein</fullName>
    </submittedName>
</protein>
<keyword evidence="5" id="KW-0482">Metalloprotease</keyword>
<dbReference type="InterPro" id="IPR011765">
    <property type="entry name" value="Pept_M16_N"/>
</dbReference>
<feature type="domain" description="Peptidase M16 N-terminal" evidence="7">
    <location>
        <begin position="36"/>
        <end position="157"/>
    </location>
</feature>
<dbReference type="InterPro" id="IPR050626">
    <property type="entry name" value="Peptidase_M16"/>
</dbReference>